<sequence>MSKKIVLSEMAYYDIDSIFTYISQDNKQAAEKLRVRIYKGIKKLKDFPEMGPVIPEEDAPGAQYGYRRIVVTPYSIFYRVLEDSIVIARVLHGRQNWLHFIFPIDDKE</sequence>
<protein>
    <submittedName>
        <fullName evidence="3">Addiction module toxin, RelE/StbE family</fullName>
    </submittedName>
</protein>
<dbReference type="eggNOG" id="COG3668">
    <property type="taxonomic scope" value="Bacteria"/>
</dbReference>
<dbReference type="Proteomes" id="UP000013520">
    <property type="component" value="Chromosome"/>
</dbReference>
<proteinExistence type="inferred from homology"/>
<dbReference type="OrthoDB" id="361440at2"/>
<evidence type="ECO:0000256" key="1">
    <source>
        <dbReference type="ARBA" id="ARBA00006226"/>
    </source>
</evidence>
<comment type="similarity">
    <text evidence="1">Belongs to the RelE toxin family.</text>
</comment>
<dbReference type="KEGG" id="dgi:Desgi_0801"/>
<dbReference type="Pfam" id="PF05016">
    <property type="entry name" value="ParE_toxin"/>
    <property type="match status" value="1"/>
</dbReference>
<keyword evidence="4" id="KW-1185">Reference proteome</keyword>
<evidence type="ECO:0000313" key="3">
    <source>
        <dbReference type="EMBL" id="AGL00353.1"/>
    </source>
</evidence>
<dbReference type="Gene3D" id="3.30.2310.20">
    <property type="entry name" value="RelE-like"/>
    <property type="match status" value="1"/>
</dbReference>
<dbReference type="RefSeq" id="WP_006521005.1">
    <property type="nucleotide sequence ID" value="NC_021184.1"/>
</dbReference>
<dbReference type="InterPro" id="IPR007712">
    <property type="entry name" value="RelE/ParE_toxin"/>
</dbReference>
<dbReference type="NCBIfam" id="TIGR02385">
    <property type="entry name" value="RelE_StbE"/>
    <property type="match status" value="1"/>
</dbReference>
<keyword evidence="2" id="KW-1277">Toxin-antitoxin system</keyword>
<name>R4KAZ5_9FIRM</name>
<gene>
    <name evidence="3" type="ORF">Desgi_0801</name>
</gene>
<dbReference type="SUPFAM" id="SSF143011">
    <property type="entry name" value="RelE-like"/>
    <property type="match status" value="1"/>
</dbReference>
<organism evidence="3 4">
    <name type="scientific">Desulfoscipio gibsoniae DSM 7213</name>
    <dbReference type="NCBI Taxonomy" id="767817"/>
    <lineage>
        <taxon>Bacteria</taxon>
        <taxon>Bacillati</taxon>
        <taxon>Bacillota</taxon>
        <taxon>Clostridia</taxon>
        <taxon>Eubacteriales</taxon>
        <taxon>Desulfallaceae</taxon>
        <taxon>Desulfoscipio</taxon>
    </lineage>
</organism>
<dbReference type="AlphaFoldDB" id="R4KAZ5"/>
<reference evidence="3 4" key="1">
    <citation type="submission" date="2012-01" db="EMBL/GenBank/DDBJ databases">
        <title>Complete sequence of Desulfotomaculum gibsoniae DSM 7213.</title>
        <authorList>
            <consortium name="US DOE Joint Genome Institute"/>
            <person name="Lucas S."/>
            <person name="Han J."/>
            <person name="Lapidus A."/>
            <person name="Cheng J.-F."/>
            <person name="Goodwin L."/>
            <person name="Pitluck S."/>
            <person name="Peters L."/>
            <person name="Ovchinnikova G."/>
            <person name="Teshima H."/>
            <person name="Detter J.C."/>
            <person name="Han C."/>
            <person name="Tapia R."/>
            <person name="Land M."/>
            <person name="Hauser L."/>
            <person name="Kyrpides N."/>
            <person name="Ivanova N."/>
            <person name="Pagani I."/>
            <person name="Parshina S."/>
            <person name="Plugge C."/>
            <person name="Muyzer G."/>
            <person name="Kuever J."/>
            <person name="Ivanova A."/>
            <person name="Nazina T."/>
            <person name="Klenk H.-P."/>
            <person name="Brambilla E."/>
            <person name="Spring S."/>
            <person name="Stams A.F."/>
            <person name="Woyke T."/>
        </authorList>
    </citation>
    <scope>NUCLEOTIDE SEQUENCE [LARGE SCALE GENOMIC DNA]</scope>
    <source>
        <strain evidence="3 4">DSM 7213</strain>
    </source>
</reference>
<dbReference type="HOGENOM" id="CLU_147162_6_0_9"/>
<dbReference type="InterPro" id="IPR035093">
    <property type="entry name" value="RelE/ParE_toxin_dom_sf"/>
</dbReference>
<accession>R4KAZ5</accession>
<evidence type="ECO:0000313" key="4">
    <source>
        <dbReference type="Proteomes" id="UP000013520"/>
    </source>
</evidence>
<dbReference type="EMBL" id="CP003273">
    <property type="protein sequence ID" value="AGL00353.1"/>
    <property type="molecule type" value="Genomic_DNA"/>
</dbReference>
<dbReference type="PANTHER" id="PTHR33755">
    <property type="entry name" value="TOXIN PARE1-RELATED"/>
    <property type="match status" value="1"/>
</dbReference>
<dbReference type="STRING" id="767817.Desgi_0801"/>
<evidence type="ECO:0000256" key="2">
    <source>
        <dbReference type="ARBA" id="ARBA00022649"/>
    </source>
</evidence>
<dbReference type="InterPro" id="IPR051803">
    <property type="entry name" value="TA_system_RelE-like_toxin"/>
</dbReference>